<feature type="transmembrane region" description="Helical" evidence="1">
    <location>
        <begin position="7"/>
        <end position="24"/>
    </location>
</feature>
<dbReference type="EMBL" id="BAABDL010000071">
    <property type="protein sequence ID" value="GAA4068722.1"/>
    <property type="molecule type" value="Genomic_DNA"/>
</dbReference>
<feature type="transmembrane region" description="Helical" evidence="1">
    <location>
        <begin position="209"/>
        <end position="227"/>
    </location>
</feature>
<evidence type="ECO:0000256" key="1">
    <source>
        <dbReference type="SAM" id="Phobius"/>
    </source>
</evidence>
<dbReference type="Proteomes" id="UP001501734">
    <property type="component" value="Unassembled WGS sequence"/>
</dbReference>
<evidence type="ECO:0000313" key="2">
    <source>
        <dbReference type="EMBL" id="GAA4068722.1"/>
    </source>
</evidence>
<evidence type="ECO:0000313" key="3">
    <source>
        <dbReference type="Proteomes" id="UP001501734"/>
    </source>
</evidence>
<keyword evidence="1" id="KW-1133">Transmembrane helix</keyword>
<comment type="caution">
    <text evidence="2">The sequence shown here is derived from an EMBL/GenBank/DDBJ whole genome shotgun (WGS) entry which is preliminary data.</text>
</comment>
<keyword evidence="1" id="KW-0472">Membrane</keyword>
<dbReference type="InterPro" id="IPR029468">
    <property type="entry name" value="O-ag_pol_Wzy"/>
</dbReference>
<keyword evidence="1" id="KW-0812">Transmembrane</keyword>
<sequence length="242" mass="27797">MKGSRGALFRPLLFIVWYYALLGKKLSTKTSILAVVLTPIVSNLYVFFREGGIVIKSFLSSFYTFLYSQGVTAVFFANFLDYRDGFSRNTRFYFLSGFIEPVRRYITQRTAYSSGRSQRFVDVTYSLDHKLMHEISPELYAQGVGFGSNIVAEFYAFGGYIGIAILTILLCYLINLFENKSRINRVMLIVSFYWVQNLIWAPRGTMLPNPIFILLSLIIYYFINTVVNKNDGNFKKSKEGVS</sequence>
<gene>
    <name evidence="2" type="ORF">GCM10022410_13300</name>
</gene>
<dbReference type="Pfam" id="PF14296">
    <property type="entry name" value="O-ag_pol_Wzy"/>
    <property type="match status" value="1"/>
</dbReference>
<protein>
    <recommendedName>
        <fullName evidence="4">O-antigen polysaccharide polymerase Wzy</fullName>
    </recommendedName>
</protein>
<reference evidence="3" key="1">
    <citation type="journal article" date="2019" name="Int. J. Syst. Evol. Microbiol.">
        <title>The Global Catalogue of Microorganisms (GCM) 10K type strain sequencing project: providing services to taxonomists for standard genome sequencing and annotation.</title>
        <authorList>
            <consortium name="The Broad Institute Genomics Platform"/>
            <consortium name="The Broad Institute Genome Sequencing Center for Infectious Disease"/>
            <person name="Wu L."/>
            <person name="Ma J."/>
        </authorList>
    </citation>
    <scope>NUCLEOTIDE SEQUENCE [LARGE SCALE GENOMIC DNA]</scope>
    <source>
        <strain evidence="3">JCM 17250</strain>
    </source>
</reference>
<name>A0ABP7VK04_9BACI</name>
<evidence type="ECO:0008006" key="4">
    <source>
        <dbReference type="Google" id="ProtNLM"/>
    </source>
</evidence>
<accession>A0ABP7VK04</accession>
<dbReference type="NCBIfam" id="TIGR04370">
    <property type="entry name" value="glyco_rpt_poly"/>
    <property type="match status" value="1"/>
</dbReference>
<organism evidence="2 3">
    <name type="scientific">Amphibacillus indicireducens</name>
    <dbReference type="NCBI Taxonomy" id="1076330"/>
    <lineage>
        <taxon>Bacteria</taxon>
        <taxon>Bacillati</taxon>
        <taxon>Bacillota</taxon>
        <taxon>Bacilli</taxon>
        <taxon>Bacillales</taxon>
        <taxon>Bacillaceae</taxon>
        <taxon>Amphibacillus</taxon>
    </lineage>
</organism>
<proteinExistence type="predicted"/>
<feature type="transmembrane region" description="Helical" evidence="1">
    <location>
        <begin position="60"/>
        <end position="80"/>
    </location>
</feature>
<feature type="transmembrane region" description="Helical" evidence="1">
    <location>
        <begin position="30"/>
        <end position="48"/>
    </location>
</feature>
<feature type="transmembrane region" description="Helical" evidence="1">
    <location>
        <begin position="154"/>
        <end position="174"/>
    </location>
</feature>
<keyword evidence="3" id="KW-1185">Reference proteome</keyword>
<feature type="transmembrane region" description="Helical" evidence="1">
    <location>
        <begin position="186"/>
        <end position="203"/>
    </location>
</feature>